<dbReference type="GeneID" id="117359454"/>
<proteinExistence type="inferred from homology"/>
<sequence>MLSCQKIMQISTFIVDAFTRQPFSGNPAAVCVLEKELEEDLHQKIATEMNLSETAFIRKLEPTDDFSRSSRFGLRWFTPANEVNLCGHATLASAAVLFNHKLNRNPSLTFVTRSGELYTRQAEDGIVIDLPLYSTYKQDYQELEGLIKAAVGDSKVQDIHYSPDTKKLLVRLSDNYERSDLEKLKVDPQNLLRAEKTGKVKGIIVTLKGGFCGNKSYDFCSRYFSPWYGIPEDPVTGSAHAVLSSYWAETLRKTEMLAYQCSRRGGELKITVRSDGRVDIRGQAVIVLTGNLTL</sequence>
<dbReference type="InterPro" id="IPR003719">
    <property type="entry name" value="Phenazine_PhzF-like"/>
</dbReference>
<protein>
    <submittedName>
        <fullName evidence="5">Phenazine biosynthesis-like domain-containing protein</fullName>
    </submittedName>
</protein>
<dbReference type="AlphaFoldDB" id="A0A6P8QMI0"/>
<feature type="active site" evidence="3">
    <location>
        <position position="53"/>
    </location>
</feature>
<dbReference type="CTD" id="64081"/>
<dbReference type="Gene3D" id="3.10.310.10">
    <property type="entry name" value="Diaminopimelate Epimerase, Chain A, domain 1"/>
    <property type="match status" value="2"/>
</dbReference>
<dbReference type="Proteomes" id="UP000515159">
    <property type="component" value="Chromosome 4"/>
</dbReference>
<evidence type="ECO:0000256" key="1">
    <source>
        <dbReference type="ARBA" id="ARBA00008270"/>
    </source>
</evidence>
<dbReference type="InParanoid" id="A0A6P8QMI0"/>
<dbReference type="SUPFAM" id="SSF54506">
    <property type="entry name" value="Diaminopimelate epimerase-like"/>
    <property type="match status" value="1"/>
</dbReference>
<dbReference type="GO" id="GO:0005737">
    <property type="term" value="C:cytoplasm"/>
    <property type="evidence" value="ECO:0007669"/>
    <property type="project" value="TreeGrafter"/>
</dbReference>
<dbReference type="GO" id="GO:0016853">
    <property type="term" value="F:isomerase activity"/>
    <property type="evidence" value="ECO:0007669"/>
    <property type="project" value="UniProtKB-KW"/>
</dbReference>
<dbReference type="KEGG" id="gsh:117359454"/>
<evidence type="ECO:0000313" key="5">
    <source>
        <dbReference type="RefSeq" id="XP_033798159.1"/>
    </source>
</evidence>
<dbReference type="PANTHER" id="PTHR13774">
    <property type="entry name" value="PHENAZINE BIOSYNTHESIS PROTEIN"/>
    <property type="match status" value="1"/>
</dbReference>
<accession>A0A6P8QMI0</accession>
<keyword evidence="2" id="KW-0413">Isomerase</keyword>
<dbReference type="NCBIfam" id="TIGR00654">
    <property type="entry name" value="PhzF_family"/>
    <property type="match status" value="1"/>
</dbReference>
<comment type="similarity">
    <text evidence="1">Belongs to the PhzF family.</text>
</comment>
<dbReference type="PANTHER" id="PTHR13774:SF17">
    <property type="entry name" value="PHENAZINE BIOSYNTHESIS-LIKE DOMAIN-CONTAINING PROTEIN"/>
    <property type="match status" value="1"/>
</dbReference>
<dbReference type="RefSeq" id="XP_033798159.1">
    <property type="nucleotide sequence ID" value="XM_033942268.1"/>
</dbReference>
<keyword evidence="4" id="KW-1185">Reference proteome</keyword>
<dbReference type="PIRSF" id="PIRSF016184">
    <property type="entry name" value="PhzC_PhzF"/>
    <property type="match status" value="1"/>
</dbReference>
<evidence type="ECO:0000256" key="3">
    <source>
        <dbReference type="PIRSR" id="PIRSR016184-1"/>
    </source>
</evidence>
<dbReference type="OrthoDB" id="75169at2759"/>
<reference evidence="5" key="1">
    <citation type="submission" date="2025-08" db="UniProtKB">
        <authorList>
            <consortium name="RefSeq"/>
        </authorList>
    </citation>
    <scope>IDENTIFICATION</scope>
</reference>
<organism evidence="4 5">
    <name type="scientific">Geotrypetes seraphini</name>
    <name type="common">Gaboon caecilian</name>
    <name type="synonym">Caecilia seraphini</name>
    <dbReference type="NCBI Taxonomy" id="260995"/>
    <lineage>
        <taxon>Eukaryota</taxon>
        <taxon>Metazoa</taxon>
        <taxon>Chordata</taxon>
        <taxon>Craniata</taxon>
        <taxon>Vertebrata</taxon>
        <taxon>Euteleostomi</taxon>
        <taxon>Amphibia</taxon>
        <taxon>Gymnophiona</taxon>
        <taxon>Geotrypetes</taxon>
    </lineage>
</organism>
<dbReference type="FunFam" id="3.10.310.10:FF:000013">
    <property type="entry name" value="Phenazine biosynthesis-like domain-containing protein 1"/>
    <property type="match status" value="1"/>
</dbReference>
<name>A0A6P8QMI0_GEOSA</name>
<evidence type="ECO:0000313" key="4">
    <source>
        <dbReference type="Proteomes" id="UP000515159"/>
    </source>
</evidence>
<dbReference type="FunCoup" id="A0A6P8QMI0">
    <property type="interactions" value="208"/>
</dbReference>
<evidence type="ECO:0000256" key="2">
    <source>
        <dbReference type="ARBA" id="ARBA00023235"/>
    </source>
</evidence>
<gene>
    <name evidence="5" type="primary">PBLD</name>
</gene>
<dbReference type="Pfam" id="PF02567">
    <property type="entry name" value="PhzC-PhzF"/>
    <property type="match status" value="1"/>
</dbReference>